<name>A0ACB9YP50_9PEZI</name>
<keyword evidence="2" id="KW-1185">Reference proteome</keyword>
<protein>
    <submittedName>
        <fullName evidence="1">MFS general substrate transporter</fullName>
    </submittedName>
</protein>
<evidence type="ECO:0000313" key="1">
    <source>
        <dbReference type="EMBL" id="KAI4861002.1"/>
    </source>
</evidence>
<comment type="caution">
    <text evidence="1">The sequence shown here is derived from an EMBL/GenBank/DDBJ whole genome shotgun (WGS) entry which is preliminary data.</text>
</comment>
<organism evidence="1 2">
    <name type="scientific">Hypoxylon rubiginosum</name>
    <dbReference type="NCBI Taxonomy" id="110542"/>
    <lineage>
        <taxon>Eukaryota</taxon>
        <taxon>Fungi</taxon>
        <taxon>Dikarya</taxon>
        <taxon>Ascomycota</taxon>
        <taxon>Pezizomycotina</taxon>
        <taxon>Sordariomycetes</taxon>
        <taxon>Xylariomycetidae</taxon>
        <taxon>Xylariales</taxon>
        <taxon>Hypoxylaceae</taxon>
        <taxon>Hypoxylon</taxon>
    </lineage>
</organism>
<proteinExistence type="predicted"/>
<dbReference type="Proteomes" id="UP001497700">
    <property type="component" value="Unassembled WGS sequence"/>
</dbReference>
<accession>A0ACB9YP50</accession>
<reference evidence="1 2" key="1">
    <citation type="journal article" date="2022" name="New Phytol.">
        <title>Ecological generalism drives hyperdiversity of secondary metabolite gene clusters in xylarialean endophytes.</title>
        <authorList>
            <person name="Franco M.E.E."/>
            <person name="Wisecaver J.H."/>
            <person name="Arnold A.E."/>
            <person name="Ju Y.M."/>
            <person name="Slot J.C."/>
            <person name="Ahrendt S."/>
            <person name="Moore L.P."/>
            <person name="Eastman K.E."/>
            <person name="Scott K."/>
            <person name="Konkel Z."/>
            <person name="Mondo S.J."/>
            <person name="Kuo A."/>
            <person name="Hayes R.D."/>
            <person name="Haridas S."/>
            <person name="Andreopoulos B."/>
            <person name="Riley R."/>
            <person name="LaButti K."/>
            <person name="Pangilinan J."/>
            <person name="Lipzen A."/>
            <person name="Amirebrahimi M."/>
            <person name="Yan J."/>
            <person name="Adam C."/>
            <person name="Keymanesh K."/>
            <person name="Ng V."/>
            <person name="Louie K."/>
            <person name="Northen T."/>
            <person name="Drula E."/>
            <person name="Henrissat B."/>
            <person name="Hsieh H.M."/>
            <person name="Youens-Clark K."/>
            <person name="Lutzoni F."/>
            <person name="Miadlikowska J."/>
            <person name="Eastwood D.C."/>
            <person name="Hamelin R.C."/>
            <person name="Grigoriev I.V."/>
            <person name="U'Ren J.M."/>
        </authorList>
    </citation>
    <scope>NUCLEOTIDE SEQUENCE [LARGE SCALE GENOMIC DNA]</scope>
    <source>
        <strain evidence="1 2">CBS 119005</strain>
    </source>
</reference>
<evidence type="ECO:0000313" key="2">
    <source>
        <dbReference type="Proteomes" id="UP001497700"/>
    </source>
</evidence>
<sequence length="599" mass="64936">MRDTIRESSLGQLARLLSCRCLRLLPYPEELDSFQLPTGLSSSASSPSGGVLLPSSKLDSADDLSKKSKGASELSFFPAPVGATTPSSSSSSDEKDLEAAATITTQTWDYSTATTPSMPPSQDTEVEVEVVVDWYSPTDPANPQNWPFAKKVWITTQMGLYTFAVYVGSSLYAPSEAQVIATFHTSPEAAALGIALYVLGYGIGPLLWSPLSEIPGVGRARIYIATFAVFVALALAACVVDTLAGLLVLRFLLGFAGSPCLATAGATLDDMYAPWKLPYVLTVWSASATLGPALGPVVSGFAVTEMGWRWSGWELFWLAAPVLILMSATLPETNPDTILHRRAARLRARTGRPELRCEADRKRAHMTPRQVAVDALIKPWQINALDPAVLYTTVYAAVLYATYYSFFEAFPLVFADMHGFNLGESGLPFLAFVPGLMIAVPGYVVWFRLKVEPVMRREPPPLYGHPESRMLPAVLTGFLAPIGLFIFAWTSRPDIHWIVPIIGLMVLFVGVVVSFQCMNFYISRCYPKYSASLFAANTFARSCFAAGSILFSTPMYKALGVGGGVSLLGGLSVLCAGGTIVLWRYGDRLRIRSRFAQSS</sequence>
<gene>
    <name evidence="1" type="ORF">F4820DRAFT_435060</name>
</gene>
<dbReference type="EMBL" id="MU393565">
    <property type="protein sequence ID" value="KAI4861002.1"/>
    <property type="molecule type" value="Genomic_DNA"/>
</dbReference>